<organism evidence="3 4">
    <name type="scientific">Enterococcus plantarum</name>
    <dbReference type="NCBI Taxonomy" id="1077675"/>
    <lineage>
        <taxon>Bacteria</taxon>
        <taxon>Bacillati</taxon>
        <taxon>Bacillota</taxon>
        <taxon>Bacilli</taxon>
        <taxon>Lactobacillales</taxon>
        <taxon>Enterococcaceae</taxon>
        <taxon>Enterococcus</taxon>
    </lineage>
</organism>
<name>A0A2W3YX02_9ENTE</name>
<feature type="transmembrane region" description="Helical" evidence="1">
    <location>
        <begin position="12"/>
        <end position="30"/>
    </location>
</feature>
<comment type="caution">
    <text evidence="3">The sequence shown here is derived from an EMBL/GenBank/DDBJ whole genome shotgun (WGS) entry which is preliminary data.</text>
</comment>
<keyword evidence="1" id="KW-0472">Membrane</keyword>
<feature type="domain" description="CD-NTase-associated protein 15" evidence="2">
    <location>
        <begin position="107"/>
        <end position="202"/>
    </location>
</feature>
<evidence type="ECO:0000313" key="3">
    <source>
        <dbReference type="EMBL" id="PZL72161.1"/>
    </source>
</evidence>
<sequence>MKSNVTLLKSISIKIGTFIFGIVLFGNFLIKGSLSIESALECLSTSIVITSIIIVLINRFFWKNILKFLSKNKWIWAFFEQYECPILYEKYNCLVKYEYPLGCFGEKNATVKISQTYTSVTIDLYTDEIKSRSLISEIVKECDEFILYYTYRTNPKAQYLDNNKGQHGGCRIVLDSITNEDANKNIEGVYWTTSKTKGDMSLSSK</sequence>
<evidence type="ECO:0000256" key="1">
    <source>
        <dbReference type="SAM" id="Phobius"/>
    </source>
</evidence>
<dbReference type="AlphaFoldDB" id="A0A2W3YX02"/>
<protein>
    <recommendedName>
        <fullName evidence="2">CD-NTase-associated protein 15 domain-containing protein</fullName>
    </recommendedName>
</protein>
<evidence type="ECO:0000259" key="2">
    <source>
        <dbReference type="Pfam" id="PF18153"/>
    </source>
</evidence>
<evidence type="ECO:0000313" key="4">
    <source>
        <dbReference type="Proteomes" id="UP000249828"/>
    </source>
</evidence>
<gene>
    <name evidence="3" type="ORF">CI088_11170</name>
</gene>
<dbReference type="EMBL" id="PIEU01000088">
    <property type="protein sequence ID" value="PZL72161.1"/>
    <property type="molecule type" value="Genomic_DNA"/>
</dbReference>
<dbReference type="Proteomes" id="UP000249828">
    <property type="component" value="Unassembled WGS sequence"/>
</dbReference>
<dbReference type="Pfam" id="PF18153">
    <property type="entry name" value="Cap15_CD_rec"/>
    <property type="match status" value="1"/>
</dbReference>
<keyword evidence="1" id="KW-0812">Transmembrane</keyword>
<accession>A0A2W3YX02</accession>
<keyword evidence="1" id="KW-1133">Transmembrane helix</keyword>
<dbReference type="InterPro" id="IPR041208">
    <property type="entry name" value="Cap15"/>
</dbReference>
<reference evidence="3 4" key="1">
    <citation type="submission" date="2017-11" db="EMBL/GenBank/DDBJ databases">
        <title>Draft genome sequence of Enterococcus plantarum TRW2 strain isolated from lettuce.</title>
        <authorList>
            <person name="Kim E.B."/>
            <person name="Marco M.L."/>
            <person name="Williams T.R."/>
            <person name="You I.H."/>
        </authorList>
    </citation>
    <scope>NUCLEOTIDE SEQUENCE [LARGE SCALE GENOMIC DNA]</scope>
    <source>
        <strain evidence="3 4">TRW2</strain>
    </source>
</reference>
<keyword evidence="4" id="KW-1185">Reference proteome</keyword>
<dbReference type="RefSeq" id="WP_111248245.1">
    <property type="nucleotide sequence ID" value="NZ_PIEU01000088.1"/>
</dbReference>
<proteinExistence type="predicted"/>
<feature type="transmembrane region" description="Helical" evidence="1">
    <location>
        <begin position="42"/>
        <end position="62"/>
    </location>
</feature>